<feature type="domain" description="Isopropylmalate dehydrogenase-like" evidence="3">
    <location>
        <begin position="4"/>
        <end position="327"/>
    </location>
</feature>
<evidence type="ECO:0000313" key="5">
    <source>
        <dbReference type="Proteomes" id="UP000294927"/>
    </source>
</evidence>
<evidence type="ECO:0000256" key="2">
    <source>
        <dbReference type="ARBA" id="ARBA00023002"/>
    </source>
</evidence>
<dbReference type="SMART" id="SM01329">
    <property type="entry name" value="Iso_dh"/>
    <property type="match status" value="1"/>
</dbReference>
<keyword evidence="5" id="KW-1185">Reference proteome</keyword>
<organism evidence="4 5">
    <name type="scientific">Actinophytocola oryzae</name>
    <dbReference type="NCBI Taxonomy" id="502181"/>
    <lineage>
        <taxon>Bacteria</taxon>
        <taxon>Bacillati</taxon>
        <taxon>Actinomycetota</taxon>
        <taxon>Actinomycetes</taxon>
        <taxon>Pseudonocardiales</taxon>
        <taxon>Pseudonocardiaceae</taxon>
    </lineage>
</organism>
<dbReference type="OrthoDB" id="5289857at2"/>
<protein>
    <submittedName>
        <fullName evidence="4">Isocitrate dehydrogenase (NAD+)</fullName>
    </submittedName>
</protein>
<reference evidence="4 5" key="1">
    <citation type="submission" date="2019-03" db="EMBL/GenBank/DDBJ databases">
        <title>Genomic Encyclopedia of Archaeal and Bacterial Type Strains, Phase II (KMG-II): from individual species to whole genera.</title>
        <authorList>
            <person name="Goeker M."/>
        </authorList>
    </citation>
    <scope>NUCLEOTIDE SEQUENCE [LARGE SCALE GENOMIC DNA]</scope>
    <source>
        <strain evidence="4 5">DSM 45499</strain>
    </source>
</reference>
<dbReference type="EMBL" id="SOCP01000002">
    <property type="protein sequence ID" value="TDV56380.1"/>
    <property type="molecule type" value="Genomic_DNA"/>
</dbReference>
<dbReference type="Pfam" id="PF00180">
    <property type="entry name" value="Iso_dh"/>
    <property type="match status" value="1"/>
</dbReference>
<dbReference type="GO" id="GO:0006102">
    <property type="term" value="P:isocitrate metabolic process"/>
    <property type="evidence" value="ECO:0007669"/>
    <property type="project" value="TreeGrafter"/>
</dbReference>
<gene>
    <name evidence="4" type="ORF">CLV71_102447</name>
</gene>
<evidence type="ECO:0000313" key="4">
    <source>
        <dbReference type="EMBL" id="TDV56380.1"/>
    </source>
</evidence>
<dbReference type="GO" id="GO:0006099">
    <property type="term" value="P:tricarboxylic acid cycle"/>
    <property type="evidence" value="ECO:0007669"/>
    <property type="project" value="TreeGrafter"/>
</dbReference>
<evidence type="ECO:0000259" key="3">
    <source>
        <dbReference type="SMART" id="SM01329"/>
    </source>
</evidence>
<dbReference type="AlphaFoldDB" id="A0A4R7W1E5"/>
<dbReference type="PANTHER" id="PTHR11835">
    <property type="entry name" value="DECARBOXYLATING DEHYDROGENASES-ISOCITRATE, ISOPROPYLMALATE, TARTRATE"/>
    <property type="match status" value="1"/>
</dbReference>
<dbReference type="SUPFAM" id="SSF53659">
    <property type="entry name" value="Isocitrate/Isopropylmalate dehydrogenase-like"/>
    <property type="match status" value="1"/>
</dbReference>
<comment type="caution">
    <text evidence="4">The sequence shown here is derived from an EMBL/GenBank/DDBJ whole genome shotgun (WGS) entry which is preliminary data.</text>
</comment>
<keyword evidence="2" id="KW-0560">Oxidoreductase</keyword>
<comment type="similarity">
    <text evidence="1">Belongs to the isocitrate and isopropylmalate dehydrogenases family.</text>
</comment>
<dbReference type="InterPro" id="IPR024084">
    <property type="entry name" value="IsoPropMal-DH-like_dom"/>
</dbReference>
<evidence type="ECO:0000256" key="1">
    <source>
        <dbReference type="ARBA" id="ARBA00007769"/>
    </source>
</evidence>
<accession>A0A4R7W1E5</accession>
<dbReference type="GO" id="GO:0004449">
    <property type="term" value="F:isocitrate dehydrogenase (NAD+) activity"/>
    <property type="evidence" value="ECO:0007669"/>
    <property type="project" value="TreeGrafter"/>
</dbReference>
<dbReference type="Proteomes" id="UP000294927">
    <property type="component" value="Unassembled WGS sequence"/>
</dbReference>
<dbReference type="Gene3D" id="3.40.718.10">
    <property type="entry name" value="Isopropylmalate Dehydrogenase"/>
    <property type="match status" value="1"/>
</dbReference>
<sequence length="335" mass="34851">MAHTVVHVPGDGIGPEVTWAARRVIDAAGVEVDWVLAEAGEVPFERTGATVPPETVAAIREVGVVLKGPMANPVGHGYKSPNIALRQAAGVHTNVRLAWALPGARTHFPGADLVVVREVTEDVFTGATQYVGPDAAITVKWVTRAATHRVARFALEYARTHGRKKVTVAHKAATLKETDGLFLAAAREVAPEYPDIELDDCLVDALTMHLVRDPFAYDVLLAPFQYGDILADLSAGLIGGLGLVPGASFGPDAALFEAAHGSAPRYAGQDKVNPTALVLSGALLLDHLGETEAATRVRAAVAATVAGPITTYDLGGTATTTEMTDAIIAALPGGA</sequence>
<dbReference type="PANTHER" id="PTHR11835:SF34">
    <property type="entry name" value="ISOCITRATE DEHYDROGENASE [NAD] SUBUNIT ALPHA, MITOCHONDRIAL"/>
    <property type="match status" value="1"/>
</dbReference>
<proteinExistence type="inferred from homology"/>
<dbReference type="RefSeq" id="WP_133901629.1">
    <property type="nucleotide sequence ID" value="NZ_SOCP01000002.1"/>
</dbReference>
<name>A0A4R7W1E5_9PSEU</name>